<accession>A0ABS9JZM1</accession>
<keyword evidence="1" id="KW-0472">Membrane</keyword>
<protein>
    <submittedName>
        <fullName evidence="2">Uncharacterized protein</fullName>
    </submittedName>
</protein>
<gene>
    <name evidence="2" type="ORF">LZ012_05070</name>
</gene>
<evidence type="ECO:0000313" key="2">
    <source>
        <dbReference type="EMBL" id="MCG2576361.1"/>
    </source>
</evidence>
<name>A0ABS9JZM1_9RHOO</name>
<dbReference type="RefSeq" id="WP_275708208.1">
    <property type="nucleotide sequence ID" value="NZ_JAKLTN010000001.1"/>
</dbReference>
<keyword evidence="1" id="KW-1133">Transmembrane helix</keyword>
<evidence type="ECO:0000256" key="1">
    <source>
        <dbReference type="SAM" id="Phobius"/>
    </source>
</evidence>
<feature type="transmembrane region" description="Helical" evidence="1">
    <location>
        <begin position="6"/>
        <end position="25"/>
    </location>
</feature>
<reference evidence="2" key="1">
    <citation type="submission" date="2022-01" db="EMBL/GenBank/DDBJ databases">
        <authorList>
            <person name="Jo J.-H."/>
            <person name="Im W.-T."/>
        </authorList>
    </citation>
    <scope>NUCLEOTIDE SEQUENCE</scope>
    <source>
        <strain evidence="2">XY25</strain>
    </source>
</reference>
<proteinExistence type="predicted"/>
<sequence length="55" mass="6201">MNSDLNLYVSAVVLAMVLVQTLFHFRKETRNLIITSAGKALAWTLGWLRPQTPSK</sequence>
<dbReference type="EMBL" id="JAKLTN010000001">
    <property type="protein sequence ID" value="MCG2576361.1"/>
    <property type="molecule type" value="Genomic_DNA"/>
</dbReference>
<evidence type="ECO:0000313" key="3">
    <source>
        <dbReference type="Proteomes" id="UP001165384"/>
    </source>
</evidence>
<keyword evidence="3" id="KW-1185">Reference proteome</keyword>
<keyword evidence="1" id="KW-0812">Transmembrane</keyword>
<comment type="caution">
    <text evidence="2">The sequence shown here is derived from an EMBL/GenBank/DDBJ whole genome shotgun (WGS) entry which is preliminary data.</text>
</comment>
<organism evidence="2 3">
    <name type="scientific">Dechloromonas hankyongensis</name>
    <dbReference type="NCBI Taxonomy" id="2908002"/>
    <lineage>
        <taxon>Bacteria</taxon>
        <taxon>Pseudomonadati</taxon>
        <taxon>Pseudomonadota</taxon>
        <taxon>Betaproteobacteria</taxon>
        <taxon>Rhodocyclales</taxon>
        <taxon>Azonexaceae</taxon>
        <taxon>Dechloromonas</taxon>
    </lineage>
</organism>
<dbReference type="Proteomes" id="UP001165384">
    <property type="component" value="Unassembled WGS sequence"/>
</dbReference>